<sequence>MASLKSAVPPRKWTEAEDQTLQHEAEIQLKRGSISDWKTIASKISGRSNKDCRKRWSKIGNSIVKGPWEVGEDERLQQAVAVHGFRWSQVSEQVRTRNADQCVKRWSHSLDPNVDRSSWKPDEDKRLLDAVAECGRSWTTIAETRFQRRSTTDIKNRYAIIKRRLSQKKAAQAHPVYELGSENELELDSEADEGSLSEGANAPIGGHATFMDCDANFDTLDFSSPLALTSDGSFLGTTMPIQNVFPSNELYFDTSPSQVTTGVNSTSADSDVAAFSSMGTPFSVQNNQLDTGPFATSDIQGAPDGTRGEFFGAPPNTLPQNGEFSQGAMCASKENGSRVKSLTLTLEGVDSEGVNGIMKVALEMRSARVSMHVDQ</sequence>
<dbReference type="Proteomes" id="UP000800092">
    <property type="component" value="Unassembled WGS sequence"/>
</dbReference>
<feature type="region of interest" description="Disordered" evidence="1">
    <location>
        <begin position="181"/>
        <end position="200"/>
    </location>
</feature>
<dbReference type="InterPro" id="IPR009057">
    <property type="entry name" value="Homeodomain-like_sf"/>
</dbReference>
<dbReference type="GO" id="GO:0045944">
    <property type="term" value="P:positive regulation of transcription by RNA polymerase II"/>
    <property type="evidence" value="ECO:0007669"/>
    <property type="project" value="TreeGrafter"/>
</dbReference>
<dbReference type="Gene3D" id="1.10.10.60">
    <property type="entry name" value="Homeodomain-like"/>
    <property type="match status" value="3"/>
</dbReference>
<dbReference type="SMART" id="SM00717">
    <property type="entry name" value="SANT"/>
    <property type="match status" value="3"/>
</dbReference>
<evidence type="ECO:0000259" key="2">
    <source>
        <dbReference type="PROSITE" id="PS50090"/>
    </source>
</evidence>
<accession>A0A6A6HNW8</accession>
<evidence type="ECO:0000259" key="3">
    <source>
        <dbReference type="PROSITE" id="PS51294"/>
    </source>
</evidence>
<protein>
    <submittedName>
        <fullName evidence="4">Uncharacterized protein</fullName>
    </submittedName>
</protein>
<dbReference type="SUPFAM" id="SSF46689">
    <property type="entry name" value="Homeodomain-like"/>
    <property type="match status" value="2"/>
</dbReference>
<dbReference type="GO" id="GO:0000978">
    <property type="term" value="F:RNA polymerase II cis-regulatory region sequence-specific DNA binding"/>
    <property type="evidence" value="ECO:0007669"/>
    <property type="project" value="TreeGrafter"/>
</dbReference>
<feature type="domain" description="Myb-like" evidence="2">
    <location>
        <begin position="5"/>
        <end position="59"/>
    </location>
</feature>
<dbReference type="AlphaFoldDB" id="A0A6A6HNW8"/>
<feature type="domain" description="Myb-like" evidence="2">
    <location>
        <begin position="60"/>
        <end position="110"/>
    </location>
</feature>
<dbReference type="InterPro" id="IPR050560">
    <property type="entry name" value="MYB_TF"/>
</dbReference>
<dbReference type="GO" id="GO:0000278">
    <property type="term" value="P:mitotic cell cycle"/>
    <property type="evidence" value="ECO:0007669"/>
    <property type="project" value="TreeGrafter"/>
</dbReference>
<dbReference type="Pfam" id="PF00249">
    <property type="entry name" value="Myb_DNA-binding"/>
    <property type="match status" value="1"/>
</dbReference>
<feature type="domain" description="Myb-like" evidence="2">
    <location>
        <begin position="111"/>
        <end position="158"/>
    </location>
</feature>
<dbReference type="PROSITE" id="PS51294">
    <property type="entry name" value="HTH_MYB"/>
    <property type="match status" value="2"/>
</dbReference>
<dbReference type="InterPro" id="IPR001005">
    <property type="entry name" value="SANT/Myb"/>
</dbReference>
<name>A0A6A6HNW8_VIRVR</name>
<feature type="compositionally biased region" description="Acidic residues" evidence="1">
    <location>
        <begin position="181"/>
        <end position="195"/>
    </location>
</feature>
<dbReference type="OrthoDB" id="2143914at2759"/>
<feature type="domain" description="HTH myb-type" evidence="3">
    <location>
        <begin position="116"/>
        <end position="166"/>
    </location>
</feature>
<dbReference type="InterPro" id="IPR017930">
    <property type="entry name" value="Myb_dom"/>
</dbReference>
<dbReference type="PANTHER" id="PTHR45614">
    <property type="entry name" value="MYB PROTEIN-RELATED"/>
    <property type="match status" value="1"/>
</dbReference>
<feature type="domain" description="HTH myb-type" evidence="3">
    <location>
        <begin position="60"/>
        <end position="114"/>
    </location>
</feature>
<dbReference type="PROSITE" id="PS50090">
    <property type="entry name" value="MYB_LIKE"/>
    <property type="match status" value="3"/>
</dbReference>
<dbReference type="GO" id="GO:0000981">
    <property type="term" value="F:DNA-binding transcription factor activity, RNA polymerase II-specific"/>
    <property type="evidence" value="ECO:0007669"/>
    <property type="project" value="TreeGrafter"/>
</dbReference>
<gene>
    <name evidence="4" type="ORF">EV356DRAFT_499717</name>
</gene>
<dbReference type="GO" id="GO:0005634">
    <property type="term" value="C:nucleus"/>
    <property type="evidence" value="ECO:0007669"/>
    <property type="project" value="TreeGrafter"/>
</dbReference>
<dbReference type="CDD" id="cd00167">
    <property type="entry name" value="SANT"/>
    <property type="match status" value="3"/>
</dbReference>
<dbReference type="EMBL" id="ML991772">
    <property type="protein sequence ID" value="KAF2239549.1"/>
    <property type="molecule type" value="Genomic_DNA"/>
</dbReference>
<keyword evidence="5" id="KW-1185">Reference proteome</keyword>
<organism evidence="4 5">
    <name type="scientific">Viridothelium virens</name>
    <name type="common">Speckled blister lichen</name>
    <name type="synonym">Trypethelium virens</name>
    <dbReference type="NCBI Taxonomy" id="1048519"/>
    <lineage>
        <taxon>Eukaryota</taxon>
        <taxon>Fungi</taxon>
        <taxon>Dikarya</taxon>
        <taxon>Ascomycota</taxon>
        <taxon>Pezizomycotina</taxon>
        <taxon>Dothideomycetes</taxon>
        <taxon>Dothideomycetes incertae sedis</taxon>
        <taxon>Trypetheliales</taxon>
        <taxon>Trypetheliaceae</taxon>
        <taxon>Viridothelium</taxon>
    </lineage>
</organism>
<evidence type="ECO:0000313" key="5">
    <source>
        <dbReference type="Proteomes" id="UP000800092"/>
    </source>
</evidence>
<dbReference type="PANTHER" id="PTHR45614:SF265">
    <property type="entry name" value="MYB-LIKE DOMAIN-CONTAINING PROTEIN-RELATED"/>
    <property type="match status" value="1"/>
</dbReference>
<evidence type="ECO:0000313" key="4">
    <source>
        <dbReference type="EMBL" id="KAF2239549.1"/>
    </source>
</evidence>
<evidence type="ECO:0000256" key="1">
    <source>
        <dbReference type="SAM" id="MobiDB-lite"/>
    </source>
</evidence>
<proteinExistence type="predicted"/>
<dbReference type="Pfam" id="PF13921">
    <property type="entry name" value="Myb_DNA-bind_6"/>
    <property type="match status" value="1"/>
</dbReference>
<reference evidence="4" key="1">
    <citation type="journal article" date="2020" name="Stud. Mycol.">
        <title>101 Dothideomycetes genomes: a test case for predicting lifestyles and emergence of pathogens.</title>
        <authorList>
            <person name="Haridas S."/>
            <person name="Albert R."/>
            <person name="Binder M."/>
            <person name="Bloem J."/>
            <person name="Labutti K."/>
            <person name="Salamov A."/>
            <person name="Andreopoulos B."/>
            <person name="Baker S."/>
            <person name="Barry K."/>
            <person name="Bills G."/>
            <person name="Bluhm B."/>
            <person name="Cannon C."/>
            <person name="Castanera R."/>
            <person name="Culley D."/>
            <person name="Daum C."/>
            <person name="Ezra D."/>
            <person name="Gonzalez J."/>
            <person name="Henrissat B."/>
            <person name="Kuo A."/>
            <person name="Liang C."/>
            <person name="Lipzen A."/>
            <person name="Lutzoni F."/>
            <person name="Magnuson J."/>
            <person name="Mondo S."/>
            <person name="Nolan M."/>
            <person name="Ohm R."/>
            <person name="Pangilinan J."/>
            <person name="Park H.-J."/>
            <person name="Ramirez L."/>
            <person name="Alfaro M."/>
            <person name="Sun H."/>
            <person name="Tritt A."/>
            <person name="Yoshinaga Y."/>
            <person name="Zwiers L.-H."/>
            <person name="Turgeon B."/>
            <person name="Goodwin S."/>
            <person name="Spatafora J."/>
            <person name="Crous P."/>
            <person name="Grigoriev I."/>
        </authorList>
    </citation>
    <scope>NUCLEOTIDE SEQUENCE</scope>
    <source>
        <strain evidence="4">Tuck. ex Michener</strain>
    </source>
</reference>